<dbReference type="Proteomes" id="UP000798662">
    <property type="component" value="Chromosome 1"/>
</dbReference>
<protein>
    <submittedName>
        <fullName evidence="1">Uncharacterized protein</fullName>
    </submittedName>
</protein>
<accession>A0ACC3BSY2</accession>
<sequence>MVGGWPRTAAGAVGQPLAAGWRWEGRWMPDGRLLLAEAASGADRQLPGGEPLPAGVRLLEGAIRQPSAAHQQQPPATPSAAASSAPPWKLQQQLSSGITTSRSRLAAASSQPH</sequence>
<reference evidence="1" key="1">
    <citation type="submission" date="2019-11" db="EMBL/GenBank/DDBJ databases">
        <title>Nori genome reveals adaptations in red seaweeds to the harsh intertidal environment.</title>
        <authorList>
            <person name="Wang D."/>
            <person name="Mao Y."/>
        </authorList>
    </citation>
    <scope>NUCLEOTIDE SEQUENCE</scope>
    <source>
        <tissue evidence="1">Gametophyte</tissue>
    </source>
</reference>
<dbReference type="EMBL" id="CM020618">
    <property type="protein sequence ID" value="KAK1861124.1"/>
    <property type="molecule type" value="Genomic_DNA"/>
</dbReference>
<proteinExistence type="predicted"/>
<evidence type="ECO:0000313" key="2">
    <source>
        <dbReference type="Proteomes" id="UP000798662"/>
    </source>
</evidence>
<organism evidence="1 2">
    <name type="scientific">Pyropia yezoensis</name>
    <name type="common">Susabi-nori</name>
    <name type="synonym">Porphyra yezoensis</name>
    <dbReference type="NCBI Taxonomy" id="2788"/>
    <lineage>
        <taxon>Eukaryota</taxon>
        <taxon>Rhodophyta</taxon>
        <taxon>Bangiophyceae</taxon>
        <taxon>Bangiales</taxon>
        <taxon>Bangiaceae</taxon>
        <taxon>Pyropia</taxon>
    </lineage>
</organism>
<evidence type="ECO:0000313" key="1">
    <source>
        <dbReference type="EMBL" id="KAK1861124.1"/>
    </source>
</evidence>
<comment type="caution">
    <text evidence="1">The sequence shown here is derived from an EMBL/GenBank/DDBJ whole genome shotgun (WGS) entry which is preliminary data.</text>
</comment>
<name>A0ACC3BSY2_PYRYE</name>
<keyword evidence="2" id="KW-1185">Reference proteome</keyword>
<gene>
    <name evidence="1" type="ORF">I4F81_003708</name>
</gene>